<dbReference type="Proteomes" id="UP001445076">
    <property type="component" value="Unassembled WGS sequence"/>
</dbReference>
<dbReference type="InterPro" id="IPR000618">
    <property type="entry name" value="Insect_cuticle"/>
</dbReference>
<dbReference type="PROSITE" id="PS00233">
    <property type="entry name" value="CHIT_BIND_RR_1"/>
    <property type="match status" value="1"/>
</dbReference>
<dbReference type="PANTHER" id="PTHR12236">
    <property type="entry name" value="STRUCTURAL CONTITUENT OF CUTICLE"/>
    <property type="match status" value="1"/>
</dbReference>
<dbReference type="PANTHER" id="PTHR12236:SF79">
    <property type="entry name" value="CUTICULAR PROTEIN 50CB-RELATED"/>
    <property type="match status" value="1"/>
</dbReference>
<keyword evidence="5" id="KW-1185">Reference proteome</keyword>
<evidence type="ECO:0000256" key="3">
    <source>
        <dbReference type="SAM" id="MobiDB-lite"/>
    </source>
</evidence>
<dbReference type="InterPro" id="IPR051217">
    <property type="entry name" value="Insect_Cuticle_Struc_Prot"/>
</dbReference>
<proteinExistence type="predicted"/>
<dbReference type="GO" id="GO:0031012">
    <property type="term" value="C:extracellular matrix"/>
    <property type="evidence" value="ECO:0007669"/>
    <property type="project" value="TreeGrafter"/>
</dbReference>
<evidence type="ECO:0000313" key="5">
    <source>
        <dbReference type="Proteomes" id="UP001445076"/>
    </source>
</evidence>
<dbReference type="PRINTS" id="PR00947">
    <property type="entry name" value="CUTICLE"/>
</dbReference>
<evidence type="ECO:0000313" key="4">
    <source>
        <dbReference type="EMBL" id="KAK8731377.1"/>
    </source>
</evidence>
<evidence type="ECO:0000256" key="2">
    <source>
        <dbReference type="PROSITE-ProRule" id="PRU00497"/>
    </source>
</evidence>
<dbReference type="PROSITE" id="PS51155">
    <property type="entry name" value="CHIT_BIND_RR_2"/>
    <property type="match status" value="1"/>
</dbReference>
<gene>
    <name evidence="4" type="ORF">OTU49_007575</name>
</gene>
<accession>A0AAW0WIA1</accession>
<name>A0AAW0WIA1_CHEQU</name>
<dbReference type="AlphaFoldDB" id="A0AAW0WIA1"/>
<dbReference type="GO" id="GO:0042302">
    <property type="term" value="F:structural constituent of cuticle"/>
    <property type="evidence" value="ECO:0007669"/>
    <property type="project" value="UniProtKB-UniRule"/>
</dbReference>
<dbReference type="EMBL" id="JARKIK010000061">
    <property type="protein sequence ID" value="KAK8731377.1"/>
    <property type="molecule type" value="Genomic_DNA"/>
</dbReference>
<organism evidence="4 5">
    <name type="scientific">Cherax quadricarinatus</name>
    <name type="common">Australian red claw crayfish</name>
    <dbReference type="NCBI Taxonomy" id="27406"/>
    <lineage>
        <taxon>Eukaryota</taxon>
        <taxon>Metazoa</taxon>
        <taxon>Ecdysozoa</taxon>
        <taxon>Arthropoda</taxon>
        <taxon>Crustacea</taxon>
        <taxon>Multicrustacea</taxon>
        <taxon>Malacostraca</taxon>
        <taxon>Eumalacostraca</taxon>
        <taxon>Eucarida</taxon>
        <taxon>Decapoda</taxon>
        <taxon>Pleocyemata</taxon>
        <taxon>Astacidea</taxon>
        <taxon>Parastacoidea</taxon>
        <taxon>Parastacidae</taxon>
        <taxon>Cherax</taxon>
    </lineage>
</organism>
<dbReference type="GO" id="GO:0005615">
    <property type="term" value="C:extracellular space"/>
    <property type="evidence" value="ECO:0007669"/>
    <property type="project" value="TreeGrafter"/>
</dbReference>
<protein>
    <recommendedName>
        <fullName evidence="6">Cuticle protein</fullName>
    </recommendedName>
</protein>
<feature type="compositionally biased region" description="Pro residues" evidence="3">
    <location>
        <begin position="112"/>
        <end position="130"/>
    </location>
</feature>
<evidence type="ECO:0008006" key="6">
    <source>
        <dbReference type="Google" id="ProtNLM"/>
    </source>
</evidence>
<feature type="non-terminal residue" evidence="4">
    <location>
        <position position="1"/>
    </location>
</feature>
<feature type="region of interest" description="Disordered" evidence="3">
    <location>
        <begin position="111"/>
        <end position="130"/>
    </location>
</feature>
<keyword evidence="1 2" id="KW-0193">Cuticle</keyword>
<dbReference type="Pfam" id="PF00379">
    <property type="entry name" value="Chitin_bind_4"/>
    <property type="match status" value="1"/>
</dbReference>
<dbReference type="InterPro" id="IPR031311">
    <property type="entry name" value="CHIT_BIND_RR_consensus"/>
</dbReference>
<reference evidence="4 5" key="1">
    <citation type="journal article" date="2024" name="BMC Genomics">
        <title>Genome assembly of redclaw crayfish (Cherax quadricarinatus) provides insights into its immune adaptation and hypoxia tolerance.</title>
        <authorList>
            <person name="Liu Z."/>
            <person name="Zheng J."/>
            <person name="Li H."/>
            <person name="Fang K."/>
            <person name="Wang S."/>
            <person name="He J."/>
            <person name="Zhou D."/>
            <person name="Weng S."/>
            <person name="Chi M."/>
            <person name="Gu Z."/>
            <person name="He J."/>
            <person name="Li F."/>
            <person name="Wang M."/>
        </authorList>
    </citation>
    <scope>NUCLEOTIDE SEQUENCE [LARGE SCALE GENOMIC DNA]</scope>
    <source>
        <strain evidence="4">ZL_2023a</strain>
    </source>
</reference>
<sequence>GVVMSIPLPEAPAVYGSPSYPAPQAPVQYKEEPKPYAFDYGVQDSYTGANFGHSENSDGKAVKGSYTVALPDGRIQTVNYIADGYNGFQAEVTYEGQAVYPEHKPAAYKPAPVYPQPAPVYPQPSPSPYA</sequence>
<comment type="caution">
    <text evidence="4">The sequence shown here is derived from an EMBL/GenBank/DDBJ whole genome shotgun (WGS) entry which is preliminary data.</text>
</comment>
<evidence type="ECO:0000256" key="1">
    <source>
        <dbReference type="ARBA" id="ARBA00022460"/>
    </source>
</evidence>